<dbReference type="PANTHER" id="PTHR30005:SF0">
    <property type="entry name" value="RETROGRADE REGULATION PROTEIN 2"/>
    <property type="match status" value="1"/>
</dbReference>
<feature type="domain" description="Ppx/GppA phosphatase C-terminal" evidence="7">
    <location>
        <begin position="315"/>
        <end position="462"/>
    </location>
</feature>
<evidence type="ECO:0000256" key="2">
    <source>
        <dbReference type="ARBA" id="ARBA00012451"/>
    </source>
</evidence>
<evidence type="ECO:0000259" key="6">
    <source>
        <dbReference type="Pfam" id="PF02541"/>
    </source>
</evidence>
<protein>
    <recommendedName>
        <fullName evidence="3">Exopolyphosphatase</fullName>
        <ecNumber evidence="2">3.6.1.11</ecNumber>
    </recommendedName>
</protein>
<dbReference type="InterPro" id="IPR043129">
    <property type="entry name" value="ATPase_NBD"/>
</dbReference>
<dbReference type="GO" id="GO:0006357">
    <property type="term" value="P:regulation of transcription by RNA polymerase II"/>
    <property type="evidence" value="ECO:0007669"/>
    <property type="project" value="TreeGrafter"/>
</dbReference>
<evidence type="ECO:0000256" key="3">
    <source>
        <dbReference type="ARBA" id="ARBA00020416"/>
    </source>
</evidence>
<dbReference type="EC" id="3.6.1.11" evidence="2"/>
<dbReference type="NCBIfam" id="TIGR03706">
    <property type="entry name" value="exo_poly_only"/>
    <property type="match status" value="1"/>
</dbReference>
<evidence type="ECO:0000256" key="5">
    <source>
        <dbReference type="ARBA" id="ARBA00047607"/>
    </source>
</evidence>
<evidence type="ECO:0000256" key="1">
    <source>
        <dbReference type="ARBA" id="ARBA00007125"/>
    </source>
</evidence>
<evidence type="ECO:0000256" key="4">
    <source>
        <dbReference type="ARBA" id="ARBA00022801"/>
    </source>
</evidence>
<comment type="similarity">
    <text evidence="1">Belongs to the GppA/Ppx family.</text>
</comment>
<dbReference type="SUPFAM" id="SSF53067">
    <property type="entry name" value="Actin-like ATPase domain"/>
    <property type="match status" value="2"/>
</dbReference>
<dbReference type="InterPro" id="IPR050273">
    <property type="entry name" value="GppA/Ppx_hydrolase"/>
</dbReference>
<feature type="domain" description="Ppx/GppA phosphatase N-terminal" evidence="6">
    <location>
        <begin position="24"/>
        <end position="302"/>
    </location>
</feature>
<dbReference type="GO" id="GO:0006793">
    <property type="term" value="P:phosphorus metabolic process"/>
    <property type="evidence" value="ECO:0007669"/>
    <property type="project" value="InterPro"/>
</dbReference>
<dbReference type="KEGG" id="crw:CROST_011000"/>
<comment type="catalytic activity">
    <reaction evidence="5">
        <text>[phosphate](n) + H2O = [phosphate](n-1) + phosphate + H(+)</text>
        <dbReference type="Rhea" id="RHEA:21528"/>
        <dbReference type="Rhea" id="RHEA-COMP:9859"/>
        <dbReference type="Rhea" id="RHEA-COMP:14279"/>
        <dbReference type="ChEBI" id="CHEBI:15377"/>
        <dbReference type="ChEBI" id="CHEBI:15378"/>
        <dbReference type="ChEBI" id="CHEBI:16838"/>
        <dbReference type="ChEBI" id="CHEBI:43474"/>
        <dbReference type="EC" id="3.6.1.11"/>
    </reaction>
</comment>
<dbReference type="CDD" id="cd24052">
    <property type="entry name" value="ASKHA_NBD_HpPPX-GppA-like"/>
    <property type="match status" value="1"/>
</dbReference>
<dbReference type="InterPro" id="IPR030673">
    <property type="entry name" value="PyroPPase_GppA_Ppx"/>
</dbReference>
<reference evidence="8 9" key="1">
    <citation type="submission" date="2022-04" db="EMBL/GenBank/DDBJ databases">
        <title>Genome sequence of C. roseum typestrain.</title>
        <authorList>
            <person name="Poehlein A."/>
            <person name="Schoch T."/>
            <person name="Duerre P."/>
            <person name="Daniel R."/>
        </authorList>
    </citation>
    <scope>NUCLEOTIDE SEQUENCE [LARGE SCALE GENOMIC DNA]</scope>
    <source>
        <strain evidence="8 9">DSM 7320</strain>
    </source>
</reference>
<dbReference type="PANTHER" id="PTHR30005">
    <property type="entry name" value="EXOPOLYPHOSPHATASE"/>
    <property type="match status" value="1"/>
</dbReference>
<dbReference type="Gene3D" id="3.30.420.40">
    <property type="match status" value="1"/>
</dbReference>
<dbReference type="GO" id="GO:0004309">
    <property type="term" value="F:exopolyphosphatase activity"/>
    <property type="evidence" value="ECO:0007669"/>
    <property type="project" value="UniProtKB-EC"/>
</dbReference>
<keyword evidence="4 8" id="KW-0378">Hydrolase</keyword>
<evidence type="ECO:0000313" key="8">
    <source>
        <dbReference type="EMBL" id="URZ10392.1"/>
    </source>
</evidence>
<organism evidence="8 9">
    <name type="scientific">Clostridium felsineum</name>
    <dbReference type="NCBI Taxonomy" id="36839"/>
    <lineage>
        <taxon>Bacteria</taxon>
        <taxon>Bacillati</taxon>
        <taxon>Bacillota</taxon>
        <taxon>Clostridia</taxon>
        <taxon>Eubacteriales</taxon>
        <taxon>Clostridiaceae</taxon>
        <taxon>Clostridium</taxon>
    </lineage>
</organism>
<gene>
    <name evidence="8" type="primary">ppx</name>
    <name evidence="8" type="ORF">CROST_011000</name>
</gene>
<dbReference type="SUPFAM" id="SSF109604">
    <property type="entry name" value="HD-domain/PDEase-like"/>
    <property type="match status" value="1"/>
</dbReference>
<dbReference type="InterPro" id="IPR022371">
    <property type="entry name" value="Exopolyphosphatase"/>
</dbReference>
<dbReference type="EMBL" id="CP096983">
    <property type="protein sequence ID" value="URZ10392.1"/>
    <property type="molecule type" value="Genomic_DNA"/>
</dbReference>
<dbReference type="Pfam" id="PF02541">
    <property type="entry name" value="Ppx-GppA"/>
    <property type="match status" value="1"/>
</dbReference>
<dbReference type="Pfam" id="PF21447">
    <property type="entry name" value="Ppx-GppA_III"/>
    <property type="match status" value="1"/>
</dbReference>
<dbReference type="InterPro" id="IPR003695">
    <property type="entry name" value="Ppx_GppA_N"/>
</dbReference>
<dbReference type="Gene3D" id="1.10.3210.10">
    <property type="entry name" value="Hypothetical protein af1432"/>
    <property type="match status" value="1"/>
</dbReference>
<proteinExistence type="inferred from homology"/>
<dbReference type="AlphaFoldDB" id="A0A1S8MG24"/>
<dbReference type="STRING" id="84029.CROST_31160"/>
<evidence type="ECO:0000259" key="7">
    <source>
        <dbReference type="Pfam" id="PF21447"/>
    </source>
</evidence>
<dbReference type="PIRSF" id="PIRSF001267">
    <property type="entry name" value="Pyrophosphatase_GppA_Ppx"/>
    <property type="match status" value="1"/>
</dbReference>
<keyword evidence="9" id="KW-1185">Reference proteome</keyword>
<evidence type="ECO:0000313" key="9">
    <source>
        <dbReference type="Proteomes" id="UP000190951"/>
    </source>
</evidence>
<name>A0A1S8MG24_9CLOT</name>
<dbReference type="Gene3D" id="3.30.420.150">
    <property type="entry name" value="Exopolyphosphatase. Domain 2"/>
    <property type="match status" value="1"/>
</dbReference>
<dbReference type="Proteomes" id="UP000190951">
    <property type="component" value="Chromosome"/>
</dbReference>
<sequence>MKHIGIIDIGSNSVRLLFIELTSKNSFKILTELKEYVRLGAGFDSNGNITTEKIAELLEILNLYKNFCDKFENSELIITATEAFRKAKNRNSIAKKIKDTLSLNIRILSGKEEAYYDYFSAINTLDIKDALVMDIGGASTELIWIKNRTLKECVSLHFGALTLTEKFKLKNSIDSKQEELLKKFLLESFKDIPWIKDISTSTLIGIGGSIRNLGKISRRNENYPFDLIHNYIMSSKSAEDIYNEVKDKSTEQRKKIKGLSKNRADIFTGAACAVSSLVKLTKIKKIIICRNGLREGLLLSNLFNDEPIENILDFSINNILLNNNANIKHSLHVYKLTKLLFSALKTIHRIDASFDKVIKTAAMLHDVGINISFYYNHRHSSYIILNSYLFGISHKERIISACIAIYQRSENLDSILEEYNSILEKEDIYAIKIIGVLLRIAANLDKDLSGSIYDLNCQIDNDIVIIKTISDSSSTFLIKEAMVSSSLFKAAFNKSLYIV</sequence>
<accession>A0A1S8MG24</accession>
<dbReference type="InterPro" id="IPR048950">
    <property type="entry name" value="Ppx_GppA_C"/>
</dbReference>